<evidence type="ECO:0000313" key="2">
    <source>
        <dbReference type="EMBL" id="RND83704.1"/>
    </source>
</evidence>
<keyword evidence="1" id="KW-0472">Membrane</keyword>
<keyword evidence="1" id="KW-1133">Transmembrane helix</keyword>
<dbReference type="RefSeq" id="WP_012492210.1">
    <property type="nucleotide sequence ID" value="NZ_CBCSEM010000003.1"/>
</dbReference>
<sequence length="45" mass="5184">MTSLITWIFIHPTVIPVMLMVFMNGGVLGAFLQFREDYDHGKNDK</sequence>
<evidence type="ECO:0000313" key="3">
    <source>
        <dbReference type="EMBL" id="RNE32612.1"/>
    </source>
</evidence>
<organism evidence="2 5">
    <name type="scientific">Lacticaseibacillus paracasei</name>
    <name type="common">Lactobacillus paracasei</name>
    <dbReference type="NCBI Taxonomy" id="1597"/>
    <lineage>
        <taxon>Bacteria</taxon>
        <taxon>Bacillati</taxon>
        <taxon>Bacillota</taxon>
        <taxon>Bacilli</taxon>
        <taxon>Lactobacillales</taxon>
        <taxon>Lactobacillaceae</taxon>
        <taxon>Lacticaseibacillus</taxon>
    </lineage>
</organism>
<reference evidence="4 5" key="1">
    <citation type="journal article" date="2018" name="Front. Microbiol.">
        <title>Conversion of Methionine to Cysteine in Lactobacillus paracasei Depends on the Highly Mobile cysK-ctl-cysE Gene Cluster.</title>
        <authorList>
            <person name="Wuthrich D."/>
            <person name="Irmler S."/>
            <person name="Berthoud H."/>
            <person name="Guggenbuhl B."/>
            <person name="Eugster E."/>
            <person name="Bruggmann R."/>
        </authorList>
    </citation>
    <scope>NUCLEOTIDE SEQUENCE [LARGE SCALE GENOMIC DNA]</scope>
    <source>
        <strain evidence="2 5">FAM18157</strain>
        <strain evidence="3 4">FAM6012</strain>
    </source>
</reference>
<dbReference type="EMBL" id="LKFS01000026">
    <property type="protein sequence ID" value="RND83704.1"/>
    <property type="molecule type" value="Genomic_DNA"/>
</dbReference>
<dbReference type="EMBL" id="LKGI01000039">
    <property type="protein sequence ID" value="RNE32612.1"/>
    <property type="molecule type" value="Genomic_DNA"/>
</dbReference>
<evidence type="ECO:0000256" key="1">
    <source>
        <dbReference type="SAM" id="Phobius"/>
    </source>
</evidence>
<evidence type="ECO:0000313" key="4">
    <source>
        <dbReference type="Proteomes" id="UP000284123"/>
    </source>
</evidence>
<dbReference type="Proteomes" id="UP000284716">
    <property type="component" value="Unassembled WGS sequence"/>
</dbReference>
<accession>K0N9A5</accession>
<dbReference type="AlphaFoldDB" id="A0A422M7B0"/>
<keyword evidence="1" id="KW-0812">Transmembrane</keyword>
<proteinExistence type="predicted"/>
<feature type="transmembrane region" description="Helical" evidence="1">
    <location>
        <begin position="6"/>
        <end position="32"/>
    </location>
</feature>
<comment type="caution">
    <text evidence="2">The sequence shown here is derived from an EMBL/GenBank/DDBJ whole genome shotgun (WGS) entry which is preliminary data.</text>
</comment>
<gene>
    <name evidence="2" type="ORF">FAM18157_00539</name>
    <name evidence="3" type="ORF">FAM6012_00550</name>
</gene>
<dbReference type="KEGG" id="lcs:LCBD_3102"/>
<evidence type="ECO:0000313" key="5">
    <source>
        <dbReference type="Proteomes" id="UP000284716"/>
    </source>
</evidence>
<accession>A0A422M7B0</accession>
<name>A0A422M7B0_LACPA</name>
<dbReference type="Proteomes" id="UP000284123">
    <property type="component" value="Unassembled WGS sequence"/>
</dbReference>
<protein>
    <submittedName>
        <fullName evidence="2">Uncharacterized protein</fullName>
    </submittedName>
</protein>